<evidence type="ECO:0000313" key="9">
    <source>
        <dbReference type="Proteomes" id="UP000008983"/>
    </source>
</evidence>
<gene>
    <name evidence="8" type="ORF">IMG5_154480</name>
</gene>
<protein>
    <submittedName>
        <fullName evidence="8">N-terminal domain protein</fullName>
        <ecNumber evidence="8">3.4.22.28</ecNumber>
        <ecNumber evidence="8">3.6.3.14</ecNumber>
    </submittedName>
</protein>
<dbReference type="Proteomes" id="UP000008983">
    <property type="component" value="Unassembled WGS sequence"/>
</dbReference>
<feature type="domain" description="Cyclin-like" evidence="6">
    <location>
        <begin position="187"/>
        <end position="271"/>
    </location>
</feature>
<dbReference type="InterPro" id="IPR039361">
    <property type="entry name" value="Cyclin"/>
</dbReference>
<feature type="domain" description="Cyclin C-terminal" evidence="7">
    <location>
        <begin position="280"/>
        <end position="400"/>
    </location>
</feature>
<keyword evidence="2 4" id="KW-0195">Cyclin</keyword>
<dbReference type="EC" id="3.4.22.28" evidence="8"/>
<name>G0QZ51_ICHMU</name>
<evidence type="ECO:0000259" key="7">
    <source>
        <dbReference type="SMART" id="SM01332"/>
    </source>
</evidence>
<evidence type="ECO:0000256" key="5">
    <source>
        <dbReference type="SAM" id="Coils"/>
    </source>
</evidence>
<evidence type="ECO:0000313" key="8">
    <source>
        <dbReference type="EMBL" id="EGR29502.1"/>
    </source>
</evidence>
<dbReference type="SMART" id="SM01332">
    <property type="entry name" value="Cyclin_C"/>
    <property type="match status" value="1"/>
</dbReference>
<dbReference type="CDD" id="cd20537">
    <property type="entry name" value="CYCLIN_CCNO-like_rpt2"/>
    <property type="match status" value="1"/>
</dbReference>
<keyword evidence="9" id="KW-1185">Reference proteome</keyword>
<evidence type="ECO:0000256" key="4">
    <source>
        <dbReference type="RuleBase" id="RU000383"/>
    </source>
</evidence>
<dbReference type="RefSeq" id="XP_004030738.1">
    <property type="nucleotide sequence ID" value="XM_004030690.1"/>
</dbReference>
<dbReference type="InterPro" id="IPR036915">
    <property type="entry name" value="Cyclin-like_sf"/>
</dbReference>
<dbReference type="InterPro" id="IPR046965">
    <property type="entry name" value="Cyclin_A/B-like"/>
</dbReference>
<dbReference type="FunFam" id="1.10.472.10:FF:000001">
    <property type="entry name" value="G2/mitotic-specific cyclin"/>
    <property type="match status" value="1"/>
</dbReference>
<dbReference type="PIRSF" id="PIRSF001771">
    <property type="entry name" value="Cyclin_A_B_D_E"/>
    <property type="match status" value="1"/>
</dbReference>
<dbReference type="Gene3D" id="1.10.472.10">
    <property type="entry name" value="Cyclin-like"/>
    <property type="match status" value="2"/>
</dbReference>
<dbReference type="PANTHER" id="PTHR10177">
    <property type="entry name" value="CYCLINS"/>
    <property type="match status" value="1"/>
</dbReference>
<dbReference type="STRING" id="857967.G0QZ51"/>
<reference evidence="8 9" key="1">
    <citation type="submission" date="2011-07" db="EMBL/GenBank/DDBJ databases">
        <authorList>
            <person name="Coyne R."/>
            <person name="Brami D."/>
            <person name="Johnson J."/>
            <person name="Hostetler J."/>
            <person name="Hannick L."/>
            <person name="Clark T."/>
            <person name="Cassidy-Hanley D."/>
            <person name="Inman J."/>
        </authorList>
    </citation>
    <scope>NUCLEOTIDE SEQUENCE [LARGE SCALE GENOMIC DNA]</scope>
    <source>
        <strain evidence="8 9">G5</strain>
    </source>
</reference>
<dbReference type="InterPro" id="IPR006671">
    <property type="entry name" value="Cyclin_N"/>
</dbReference>
<keyword evidence="3" id="KW-0131">Cell cycle</keyword>
<dbReference type="InterPro" id="IPR048258">
    <property type="entry name" value="Cyclins_cyclin-box"/>
</dbReference>
<dbReference type="eggNOG" id="KOG0653">
    <property type="taxonomic scope" value="Eukaryota"/>
</dbReference>
<organism evidence="8 9">
    <name type="scientific">Ichthyophthirius multifiliis</name>
    <name type="common">White spot disease agent</name>
    <name type="synonym">Ich</name>
    <dbReference type="NCBI Taxonomy" id="5932"/>
    <lineage>
        <taxon>Eukaryota</taxon>
        <taxon>Sar</taxon>
        <taxon>Alveolata</taxon>
        <taxon>Ciliophora</taxon>
        <taxon>Intramacronucleata</taxon>
        <taxon>Oligohymenophorea</taxon>
        <taxon>Hymenostomatida</taxon>
        <taxon>Ophryoglenina</taxon>
        <taxon>Ichthyophthirius</taxon>
    </lineage>
</organism>
<keyword evidence="1" id="KW-0132">Cell division</keyword>
<dbReference type="PROSITE" id="PS00292">
    <property type="entry name" value="CYCLINS"/>
    <property type="match status" value="1"/>
</dbReference>
<evidence type="ECO:0000259" key="6">
    <source>
        <dbReference type="SMART" id="SM00385"/>
    </source>
</evidence>
<evidence type="ECO:0000256" key="3">
    <source>
        <dbReference type="ARBA" id="ARBA00023306"/>
    </source>
</evidence>
<sequence length="406" mass="49028">MQQHVYNLDHYIYPPQTQIYQTENYQIENYQTQEKSQYLIKQNKILSQPTFKLFKIEQKQKQLFGNILSKPSLNNEMFQNKYNINELLEFQERSLENQKTDDTIQEQQQKKKKIVENFNDTNEKEETKINIFKQKKYENYKNPQQVLEYRSEIIQNLYKKETEIIIFNSYFSFQYDITDCMRTILIDWLVLVNFKFNLLPETLYLTVHIIDKYLSRKQIQRQKLQLLGISALFIACKYEEIYPPSLQDICNSIKGIFYKGQILQMEGDIIQSLNFEITFPSIFRFCEYFCCFFNFQDQEKFLAFYFCELALLEIAFQQFRGSVVGFSACFLSLKILKNECLWNFSGNMEIHEELNEDRVRCCVKQIVQLERKIEDNFQYQNIKKKYSQNQFLCVGQIVLDKKKKQE</sequence>
<dbReference type="EMBL" id="GL984138">
    <property type="protein sequence ID" value="EGR29502.1"/>
    <property type="molecule type" value="Genomic_DNA"/>
</dbReference>
<dbReference type="SMART" id="SM00385">
    <property type="entry name" value="CYCLIN"/>
    <property type="match status" value="2"/>
</dbReference>
<feature type="coiled-coil region" evidence="5">
    <location>
        <begin position="97"/>
        <end position="135"/>
    </location>
</feature>
<proteinExistence type="inferred from homology"/>
<dbReference type="GO" id="GO:0016538">
    <property type="term" value="F:cyclin-dependent protein serine/threonine kinase regulator activity"/>
    <property type="evidence" value="ECO:0007669"/>
    <property type="project" value="InterPro"/>
</dbReference>
<dbReference type="InterPro" id="IPR004367">
    <property type="entry name" value="Cyclin_C-dom"/>
</dbReference>
<dbReference type="AlphaFoldDB" id="G0QZ51"/>
<dbReference type="Pfam" id="PF00134">
    <property type="entry name" value="Cyclin_N"/>
    <property type="match status" value="1"/>
</dbReference>
<evidence type="ECO:0000256" key="1">
    <source>
        <dbReference type="ARBA" id="ARBA00022618"/>
    </source>
</evidence>
<dbReference type="OrthoDB" id="5590282at2759"/>
<keyword evidence="8" id="KW-0378">Hydrolase</keyword>
<keyword evidence="5" id="KW-0175">Coiled coil</keyword>
<dbReference type="GO" id="GO:0004197">
    <property type="term" value="F:cysteine-type endopeptidase activity"/>
    <property type="evidence" value="ECO:0007669"/>
    <property type="project" value="UniProtKB-EC"/>
</dbReference>
<dbReference type="EC" id="3.6.3.14" evidence="8"/>
<accession>G0QZ51</accession>
<feature type="domain" description="Cyclin-like" evidence="6">
    <location>
        <begin position="280"/>
        <end position="375"/>
    </location>
</feature>
<dbReference type="InParanoid" id="G0QZ51"/>
<dbReference type="GeneID" id="14905605"/>
<comment type="similarity">
    <text evidence="4">Belongs to the cyclin family.</text>
</comment>
<dbReference type="Pfam" id="PF02984">
    <property type="entry name" value="Cyclin_C"/>
    <property type="match status" value="1"/>
</dbReference>
<dbReference type="SUPFAM" id="SSF47954">
    <property type="entry name" value="Cyclin-like"/>
    <property type="match status" value="2"/>
</dbReference>
<dbReference type="GO" id="GO:0044772">
    <property type="term" value="P:mitotic cell cycle phase transition"/>
    <property type="evidence" value="ECO:0007669"/>
    <property type="project" value="InterPro"/>
</dbReference>
<dbReference type="OMA" id="YYEMCHY"/>
<dbReference type="InterPro" id="IPR013763">
    <property type="entry name" value="Cyclin-like_dom"/>
</dbReference>
<dbReference type="GO" id="GO:0051301">
    <property type="term" value="P:cell division"/>
    <property type="evidence" value="ECO:0007669"/>
    <property type="project" value="UniProtKB-KW"/>
</dbReference>
<evidence type="ECO:0000256" key="2">
    <source>
        <dbReference type="ARBA" id="ARBA00023127"/>
    </source>
</evidence>